<sequence>MVIENGLWYSLCKYLKPLMHLRYLQYFQGEDAVASSRLGIQVFHMRQKVRPGAIRAIFHSGQ</sequence>
<dbReference type="AlphaFoldDB" id="A0A368NTZ3"/>
<comment type="caution">
    <text evidence="1">The sequence shown here is derived from an EMBL/GenBank/DDBJ whole genome shotgun (WGS) entry which is preliminary data.</text>
</comment>
<gene>
    <name evidence="1" type="ORF">DXT89_13810</name>
</gene>
<evidence type="ECO:0000313" key="2">
    <source>
        <dbReference type="Proteomes" id="UP000436911"/>
    </source>
</evidence>
<protein>
    <submittedName>
        <fullName evidence="1">Uncharacterized protein</fullName>
    </submittedName>
</protein>
<reference evidence="1 2" key="1">
    <citation type="submission" date="2018-08" db="EMBL/GenBank/DDBJ databases">
        <title>Genome sequencing of Agrobacterium vitis strain ICMP 10754.</title>
        <authorList>
            <person name="Visnovsky S.B."/>
            <person name="Pitman A.R."/>
        </authorList>
    </citation>
    <scope>NUCLEOTIDE SEQUENCE [LARGE SCALE GENOMIC DNA]</scope>
    <source>
        <strain evidence="1 2">ICMP 10754</strain>
    </source>
</reference>
<dbReference type="Proteomes" id="UP000436911">
    <property type="component" value="Unassembled WGS sequence"/>
</dbReference>
<accession>A0A368NTZ3</accession>
<name>A0A368NTZ3_AGRVI</name>
<proteinExistence type="predicted"/>
<evidence type="ECO:0000313" key="1">
    <source>
        <dbReference type="EMBL" id="KAA3527007.1"/>
    </source>
</evidence>
<dbReference type="EMBL" id="QUSG01000006">
    <property type="protein sequence ID" value="KAA3527007.1"/>
    <property type="molecule type" value="Genomic_DNA"/>
</dbReference>
<organism evidence="1 2">
    <name type="scientific">Agrobacterium vitis</name>
    <name type="common">Rhizobium vitis</name>
    <dbReference type="NCBI Taxonomy" id="373"/>
    <lineage>
        <taxon>Bacteria</taxon>
        <taxon>Pseudomonadati</taxon>
        <taxon>Pseudomonadota</taxon>
        <taxon>Alphaproteobacteria</taxon>
        <taxon>Hyphomicrobiales</taxon>
        <taxon>Rhizobiaceae</taxon>
        <taxon>Rhizobium/Agrobacterium group</taxon>
        <taxon>Agrobacterium</taxon>
    </lineage>
</organism>